<keyword evidence="3 5" id="KW-1133">Transmembrane helix</keyword>
<evidence type="ECO:0000259" key="6">
    <source>
        <dbReference type="Pfam" id="PF06271"/>
    </source>
</evidence>
<dbReference type="GO" id="GO:0016020">
    <property type="term" value="C:membrane"/>
    <property type="evidence" value="ECO:0007669"/>
    <property type="project" value="UniProtKB-SubCell"/>
</dbReference>
<evidence type="ECO:0000256" key="4">
    <source>
        <dbReference type="ARBA" id="ARBA00023136"/>
    </source>
</evidence>
<dbReference type="Pfam" id="PF06271">
    <property type="entry name" value="RDD"/>
    <property type="match status" value="1"/>
</dbReference>
<dbReference type="EMBL" id="LT899436">
    <property type="protein sequence ID" value="SNR15957.1"/>
    <property type="molecule type" value="Genomic_DNA"/>
</dbReference>
<evidence type="ECO:0000256" key="2">
    <source>
        <dbReference type="ARBA" id="ARBA00022692"/>
    </source>
</evidence>
<evidence type="ECO:0000313" key="7">
    <source>
        <dbReference type="EMBL" id="SNR15957.1"/>
    </source>
</evidence>
<organism evidence="7 8">
    <name type="scientific">Tenacibaculum jejuense</name>
    <dbReference type="NCBI Taxonomy" id="584609"/>
    <lineage>
        <taxon>Bacteria</taxon>
        <taxon>Pseudomonadati</taxon>
        <taxon>Bacteroidota</taxon>
        <taxon>Flavobacteriia</taxon>
        <taxon>Flavobacteriales</taxon>
        <taxon>Flavobacteriaceae</taxon>
        <taxon>Tenacibaculum</taxon>
    </lineage>
</organism>
<dbReference type="PANTHER" id="PTHR38480:SF1">
    <property type="entry name" value="SLR0254 PROTEIN"/>
    <property type="match status" value="1"/>
</dbReference>
<feature type="transmembrane region" description="Helical" evidence="5">
    <location>
        <begin position="25"/>
        <end position="43"/>
    </location>
</feature>
<proteinExistence type="predicted"/>
<keyword evidence="4 5" id="KW-0472">Membrane</keyword>
<dbReference type="Proteomes" id="UP000215214">
    <property type="component" value="Chromosome TJEJU"/>
</dbReference>
<feature type="transmembrane region" description="Helical" evidence="5">
    <location>
        <begin position="63"/>
        <end position="82"/>
    </location>
</feature>
<evidence type="ECO:0000256" key="3">
    <source>
        <dbReference type="ARBA" id="ARBA00022989"/>
    </source>
</evidence>
<feature type="transmembrane region" description="Helical" evidence="5">
    <location>
        <begin position="115"/>
        <end position="135"/>
    </location>
</feature>
<evidence type="ECO:0000256" key="5">
    <source>
        <dbReference type="SAM" id="Phobius"/>
    </source>
</evidence>
<dbReference type="AlphaFoldDB" id="A0A238U9U2"/>
<feature type="transmembrane region" description="Helical" evidence="5">
    <location>
        <begin position="141"/>
        <end position="162"/>
    </location>
</feature>
<evidence type="ECO:0000256" key="1">
    <source>
        <dbReference type="ARBA" id="ARBA00004141"/>
    </source>
</evidence>
<reference evidence="7 8" key="1">
    <citation type="submission" date="2017-07" db="EMBL/GenBank/DDBJ databases">
        <authorList>
            <person name="Sun Z.S."/>
            <person name="Albrecht U."/>
            <person name="Echele G."/>
            <person name="Lee C.C."/>
        </authorList>
    </citation>
    <scope>NUCLEOTIDE SEQUENCE [LARGE SCALE GENOMIC DNA]</scope>
    <source>
        <strain evidence="8">type strain: KCTC 22618</strain>
    </source>
</reference>
<dbReference type="InterPro" id="IPR010432">
    <property type="entry name" value="RDD"/>
</dbReference>
<dbReference type="PANTHER" id="PTHR38480">
    <property type="entry name" value="SLR0254 PROTEIN"/>
    <property type="match status" value="1"/>
</dbReference>
<comment type="subcellular location">
    <subcellularLocation>
        <location evidence="1">Membrane</location>
        <topology evidence="1">Multi-pass membrane protein</topology>
    </subcellularLocation>
</comment>
<name>A0A238U9U2_9FLAO</name>
<gene>
    <name evidence="7" type="ORF">TJEJU_2271</name>
</gene>
<dbReference type="RefSeq" id="WP_095072132.1">
    <property type="nucleotide sequence ID" value="NZ_LT899436.1"/>
</dbReference>
<keyword evidence="8" id="KW-1185">Reference proteome</keyword>
<keyword evidence="2 5" id="KW-0812">Transmembrane</keyword>
<dbReference type="KEGG" id="tje:TJEJU_2271"/>
<accession>A0A238U9U2</accession>
<evidence type="ECO:0000313" key="8">
    <source>
        <dbReference type="Proteomes" id="UP000215214"/>
    </source>
</evidence>
<protein>
    <recommendedName>
        <fullName evidence="6">RDD domain-containing protein</fullName>
    </recommendedName>
</protein>
<dbReference type="OrthoDB" id="9814143at2"/>
<feature type="domain" description="RDD" evidence="6">
    <location>
        <begin position="19"/>
        <end position="175"/>
    </location>
</feature>
<sequence>MNTLQVNTTQNVKINFEMANVGQRLLAFVVDNIIKIAYIYLAANFIDFDTVIRNIDQDHWSKIAVQVLFFLPVTFYSLYSEVLMNGQTLGKKVLNIRVINFEGFKPSFLDYTIRWFLRMVDFNFFILVFVLFYDSLNDEDFFVLLYLIFLFGKMLGFLMVIFTKNNQRVGDFAANTVVVYLKDNASFSKTILEEIKEDYKPTFSNVIKLSDNDVRIIKDTFVKARRSKDYNTLIKLRSKIEEVTSIKKPTKLTDIQFIDVVLKDFNYYTQD</sequence>